<evidence type="ECO:0000313" key="3">
    <source>
        <dbReference type="Proteomes" id="UP001159042"/>
    </source>
</evidence>
<reference evidence="2 3" key="1">
    <citation type="journal article" date="2023" name="Insect Mol. Biol.">
        <title>Genome sequencing provides insights into the evolution of gene families encoding plant cell wall-degrading enzymes in longhorned beetles.</title>
        <authorList>
            <person name="Shin N.R."/>
            <person name="Okamura Y."/>
            <person name="Kirsch R."/>
            <person name="Pauchet Y."/>
        </authorList>
    </citation>
    <scope>NUCLEOTIDE SEQUENCE [LARGE SCALE GENOMIC DNA]</scope>
    <source>
        <strain evidence="2">EAD_L_NR</strain>
    </source>
</reference>
<keyword evidence="3" id="KW-1185">Reference proteome</keyword>
<name>A0AAV8V813_9CUCU</name>
<feature type="region of interest" description="Disordered" evidence="1">
    <location>
        <begin position="33"/>
        <end position="56"/>
    </location>
</feature>
<sequence>MHCMLLSFEHIPFFVREGASSCYPVTTRSRRAVHEFQTSSQEENPPKSERYPPTDLLSGVFRQSAGFATEPAAQIQAKAQVYPGHSKAKEPVADQPLPQADVPPASQGTSSELTSKE</sequence>
<dbReference type="Proteomes" id="UP001159042">
    <property type="component" value="Unassembled WGS sequence"/>
</dbReference>
<feature type="non-terminal residue" evidence="2">
    <location>
        <position position="117"/>
    </location>
</feature>
<protein>
    <submittedName>
        <fullName evidence="2">Uncharacterized protein</fullName>
    </submittedName>
</protein>
<evidence type="ECO:0000256" key="1">
    <source>
        <dbReference type="SAM" id="MobiDB-lite"/>
    </source>
</evidence>
<gene>
    <name evidence="2" type="ORF">NQ315_012235</name>
</gene>
<dbReference type="EMBL" id="JANEYG010000319">
    <property type="protein sequence ID" value="KAJ8910314.1"/>
    <property type="molecule type" value="Genomic_DNA"/>
</dbReference>
<organism evidence="2 3">
    <name type="scientific">Exocentrus adspersus</name>
    <dbReference type="NCBI Taxonomy" id="1586481"/>
    <lineage>
        <taxon>Eukaryota</taxon>
        <taxon>Metazoa</taxon>
        <taxon>Ecdysozoa</taxon>
        <taxon>Arthropoda</taxon>
        <taxon>Hexapoda</taxon>
        <taxon>Insecta</taxon>
        <taxon>Pterygota</taxon>
        <taxon>Neoptera</taxon>
        <taxon>Endopterygota</taxon>
        <taxon>Coleoptera</taxon>
        <taxon>Polyphaga</taxon>
        <taxon>Cucujiformia</taxon>
        <taxon>Chrysomeloidea</taxon>
        <taxon>Cerambycidae</taxon>
        <taxon>Lamiinae</taxon>
        <taxon>Acanthocinini</taxon>
        <taxon>Exocentrus</taxon>
    </lineage>
</organism>
<accession>A0AAV8V813</accession>
<proteinExistence type="predicted"/>
<dbReference type="AlphaFoldDB" id="A0AAV8V813"/>
<feature type="region of interest" description="Disordered" evidence="1">
    <location>
        <begin position="78"/>
        <end position="117"/>
    </location>
</feature>
<comment type="caution">
    <text evidence="2">The sequence shown here is derived from an EMBL/GenBank/DDBJ whole genome shotgun (WGS) entry which is preliminary data.</text>
</comment>
<evidence type="ECO:0000313" key="2">
    <source>
        <dbReference type="EMBL" id="KAJ8910314.1"/>
    </source>
</evidence>
<feature type="compositionally biased region" description="Polar residues" evidence="1">
    <location>
        <begin position="106"/>
        <end position="117"/>
    </location>
</feature>